<name>A0A6G0WCL9_9STRA</name>
<dbReference type="SMART" id="SM00717">
    <property type="entry name" value="SANT"/>
    <property type="match status" value="2"/>
</dbReference>
<feature type="compositionally biased region" description="Polar residues" evidence="1">
    <location>
        <begin position="453"/>
        <end position="482"/>
    </location>
</feature>
<dbReference type="EMBL" id="VJMJ01000253">
    <property type="protein sequence ID" value="KAF0725041.1"/>
    <property type="molecule type" value="Genomic_DNA"/>
</dbReference>
<dbReference type="VEuPathDB" id="FungiDB:AeMF1_000017"/>
<comment type="caution">
    <text evidence="4">The sequence shown here is derived from an EMBL/GenBank/DDBJ whole genome shotgun (WGS) entry which is preliminary data.</text>
</comment>
<feature type="region of interest" description="Disordered" evidence="1">
    <location>
        <begin position="1"/>
        <end position="180"/>
    </location>
</feature>
<feature type="compositionally biased region" description="Basic and acidic residues" evidence="1">
    <location>
        <begin position="154"/>
        <end position="172"/>
    </location>
</feature>
<evidence type="ECO:0000259" key="2">
    <source>
        <dbReference type="PROSITE" id="PS50090"/>
    </source>
</evidence>
<dbReference type="CDD" id="cd00167">
    <property type="entry name" value="SANT"/>
    <property type="match status" value="1"/>
</dbReference>
<gene>
    <name evidence="4" type="ORF">Ae201684_016439</name>
</gene>
<dbReference type="Gene3D" id="1.10.10.60">
    <property type="entry name" value="Homeodomain-like"/>
    <property type="match status" value="1"/>
</dbReference>
<dbReference type="InterPro" id="IPR001005">
    <property type="entry name" value="SANT/Myb"/>
</dbReference>
<keyword evidence="5" id="KW-1185">Reference proteome</keyword>
<organism evidence="4 5">
    <name type="scientific">Aphanomyces euteiches</name>
    <dbReference type="NCBI Taxonomy" id="100861"/>
    <lineage>
        <taxon>Eukaryota</taxon>
        <taxon>Sar</taxon>
        <taxon>Stramenopiles</taxon>
        <taxon>Oomycota</taxon>
        <taxon>Saprolegniomycetes</taxon>
        <taxon>Saprolegniales</taxon>
        <taxon>Verrucalvaceae</taxon>
        <taxon>Aphanomyces</taxon>
    </lineage>
</organism>
<reference evidence="4 5" key="1">
    <citation type="submission" date="2019-07" db="EMBL/GenBank/DDBJ databases">
        <title>Genomics analysis of Aphanomyces spp. identifies a new class of oomycete effector associated with host adaptation.</title>
        <authorList>
            <person name="Gaulin E."/>
        </authorList>
    </citation>
    <scope>NUCLEOTIDE SEQUENCE [LARGE SCALE GENOMIC DNA]</scope>
    <source>
        <strain evidence="4 5">ATCC 201684</strain>
    </source>
</reference>
<dbReference type="AlphaFoldDB" id="A0A6G0WCL9"/>
<feature type="compositionally biased region" description="Polar residues" evidence="1">
    <location>
        <begin position="413"/>
        <end position="434"/>
    </location>
</feature>
<feature type="domain" description="Myb-like" evidence="2">
    <location>
        <begin position="179"/>
        <end position="232"/>
    </location>
</feature>
<feature type="domain" description="HTH myb-type" evidence="3">
    <location>
        <begin position="178"/>
        <end position="236"/>
    </location>
</feature>
<evidence type="ECO:0000313" key="5">
    <source>
        <dbReference type="Proteomes" id="UP000481153"/>
    </source>
</evidence>
<feature type="compositionally biased region" description="Basic residues" evidence="1">
    <location>
        <begin position="439"/>
        <end position="452"/>
    </location>
</feature>
<dbReference type="PROSITE" id="PS51294">
    <property type="entry name" value="HTH_MYB"/>
    <property type="match status" value="1"/>
</dbReference>
<evidence type="ECO:0000256" key="1">
    <source>
        <dbReference type="SAM" id="MobiDB-lite"/>
    </source>
</evidence>
<evidence type="ECO:0000313" key="4">
    <source>
        <dbReference type="EMBL" id="KAF0725041.1"/>
    </source>
</evidence>
<evidence type="ECO:0000259" key="3">
    <source>
        <dbReference type="PROSITE" id="PS51294"/>
    </source>
</evidence>
<dbReference type="Proteomes" id="UP000481153">
    <property type="component" value="Unassembled WGS sequence"/>
</dbReference>
<sequence length="574" mass="64068">MAVGKQKQIPSRRSTRKQGVTGKPEIGDDDHVDSKDLVVIQDSASEDAEDSMPSAQSTATVITKMKKTKGKQPVNAAHTYITPPPRKRGRPRKNPILQTTSTSGNDDEHGQRAATTAETADRQSKQDIAHLPPASEGQPDEIVNETESQNLASNDERSQDISDDAVPERRGDGPPQLRRRVRWTTREEEYFINMIKTHGPQYAFIAREGIKAGILYVGRTGHDLQDKWRILRRRGEHIPEEALQVAAGKRRPQKLWTPRDADYLVEMHAKYGNCFAWILAEGQQQGYFAERDARQLKEKIKQLSLKKARQERRLQTQLQIAAAAEGVNPLPEDFDGVSHEHDEEIPVAEPQDEMLAKPTQPLPKRKAESSSDDDDERKPKHPKSIVFADDDEDGPQTQALDDQDDSISPELEPSQSVNASPKSDTPLSALTHSVDSAPRRHSFPNANRKRHVTPNQVTDSGRRASYSTETQPASSVSSTTPNAPKVAEEAVQDGETIKFFLEIVHGSSRLPRQEIAFGYMKTGLDLVEHVVENFLPRSVTSRDVSAMCEGVDVPLETAIGDNVYEFDTIELRFR</sequence>
<feature type="compositionally biased region" description="Basic and acidic residues" evidence="1">
    <location>
        <begin position="119"/>
        <end position="128"/>
    </location>
</feature>
<dbReference type="SUPFAM" id="SSF46689">
    <property type="entry name" value="Homeodomain-like"/>
    <property type="match status" value="1"/>
</dbReference>
<proteinExistence type="predicted"/>
<protein>
    <submittedName>
        <fullName evidence="4">Uncharacterized protein</fullName>
    </submittedName>
</protein>
<feature type="region of interest" description="Disordered" evidence="1">
    <location>
        <begin position="324"/>
        <end position="485"/>
    </location>
</feature>
<dbReference type="InterPro" id="IPR009057">
    <property type="entry name" value="Homeodomain-like_sf"/>
</dbReference>
<dbReference type="PROSITE" id="PS50090">
    <property type="entry name" value="MYB_LIKE"/>
    <property type="match status" value="1"/>
</dbReference>
<dbReference type="InterPro" id="IPR017930">
    <property type="entry name" value="Myb_dom"/>
</dbReference>
<accession>A0A6G0WCL9</accession>